<sequence>MKPFLPTPIFHSYKAAFTELYTLAWPVVISRLSIMLMGLADTVIVGHYSSKELGYHSMAWAPTSIFLVTSIGLLVGLQVKTSHYLGAGETGRIGAVFQRGMSYALALGLGSMILLLLAGPYLLDHTVTQSLAEGARNPLILFAISMPFYMVSIGCSEFLEALGKTRQTMYMNMAGNVLNVALLILLVPGQVAGLEAFDGAMGAAVSTFIARIFIMVLMLIYVLRLPQARDYGILRKHAPDPAAAKEQRHVGYAAGASYFIEVSAFAGMTFFAGRISEVAVAQWAIVLNFASLVFMVPMGLAVGCSVLVGRAFGARDRDAIRRMGRVSFTAAGAFMVLVVVGVLLFSGAMARGYTSDPALIAGVQVCLLLACGFFIPDGVQVVAAQALRARRDVVTPTVLHYISYGAVMLPLGYLFSQVMGLGVPGLIYAVIIASLMSGSFLVGRFIWLDHRQVALPAV</sequence>
<feature type="transmembrane region" description="Helical" evidence="10">
    <location>
        <begin position="20"/>
        <end position="39"/>
    </location>
</feature>
<keyword evidence="2" id="KW-0813">Transport</keyword>
<keyword evidence="7" id="KW-0406">Ion transport</keyword>
<feature type="transmembrane region" description="Helical" evidence="10">
    <location>
        <begin position="200"/>
        <end position="223"/>
    </location>
</feature>
<reference evidence="11" key="1">
    <citation type="journal article" date="2014" name="Int. J. Syst. Evol. Microbiol.">
        <title>Complete genome sequence of Corynebacterium casei LMG S-19264T (=DSM 44701T), isolated from a smear-ripened cheese.</title>
        <authorList>
            <consortium name="US DOE Joint Genome Institute (JGI-PGF)"/>
            <person name="Walter F."/>
            <person name="Albersmeier A."/>
            <person name="Kalinowski J."/>
            <person name="Ruckert C."/>
        </authorList>
    </citation>
    <scope>NUCLEOTIDE SEQUENCE</scope>
    <source>
        <strain evidence="11">KCTC 32296</strain>
    </source>
</reference>
<comment type="subcellular location">
    <subcellularLocation>
        <location evidence="1">Cell inner membrane</location>
        <topology evidence="1">Multi-pass membrane protein</topology>
    </subcellularLocation>
</comment>
<keyword evidence="6 10" id="KW-1133">Transmembrane helix</keyword>
<dbReference type="EMBL" id="BMZB01000003">
    <property type="protein sequence ID" value="GGZ36273.1"/>
    <property type="molecule type" value="Genomic_DNA"/>
</dbReference>
<feature type="transmembrane region" description="Helical" evidence="10">
    <location>
        <begin position="397"/>
        <end position="415"/>
    </location>
</feature>
<protein>
    <recommendedName>
        <fullName evidence="9">Multidrug-efflux transporter</fullName>
    </recommendedName>
</protein>
<evidence type="ECO:0000256" key="1">
    <source>
        <dbReference type="ARBA" id="ARBA00004429"/>
    </source>
</evidence>
<evidence type="ECO:0000256" key="10">
    <source>
        <dbReference type="SAM" id="Phobius"/>
    </source>
</evidence>
<accession>A0A918Q7K5</accession>
<evidence type="ECO:0000256" key="6">
    <source>
        <dbReference type="ARBA" id="ARBA00022989"/>
    </source>
</evidence>
<dbReference type="Pfam" id="PF01554">
    <property type="entry name" value="MatE"/>
    <property type="match status" value="2"/>
</dbReference>
<feature type="transmembrane region" description="Helical" evidence="10">
    <location>
        <begin position="283"/>
        <end position="308"/>
    </location>
</feature>
<feature type="transmembrane region" description="Helical" evidence="10">
    <location>
        <begin position="328"/>
        <end position="346"/>
    </location>
</feature>
<dbReference type="Proteomes" id="UP000662572">
    <property type="component" value="Unassembled WGS sequence"/>
</dbReference>
<dbReference type="GO" id="GO:0015297">
    <property type="term" value="F:antiporter activity"/>
    <property type="evidence" value="ECO:0007669"/>
    <property type="project" value="UniProtKB-KW"/>
</dbReference>
<dbReference type="AlphaFoldDB" id="A0A918Q7K5"/>
<keyword evidence="5 10" id="KW-0812">Transmembrane</keyword>
<feature type="transmembrane region" description="Helical" evidence="10">
    <location>
        <begin position="139"/>
        <end position="162"/>
    </location>
</feature>
<dbReference type="InterPro" id="IPR048279">
    <property type="entry name" value="MdtK-like"/>
</dbReference>
<name>A0A918Q7K5_9CAUL</name>
<dbReference type="GO" id="GO:0042910">
    <property type="term" value="F:xenobiotic transmembrane transporter activity"/>
    <property type="evidence" value="ECO:0007669"/>
    <property type="project" value="InterPro"/>
</dbReference>
<gene>
    <name evidence="11" type="ORF">GCM10011273_23240</name>
</gene>
<dbReference type="InterPro" id="IPR002528">
    <property type="entry name" value="MATE_fam"/>
</dbReference>
<evidence type="ECO:0000256" key="7">
    <source>
        <dbReference type="ARBA" id="ARBA00023065"/>
    </source>
</evidence>
<feature type="transmembrane region" description="Helical" evidence="10">
    <location>
        <begin position="174"/>
        <end position="194"/>
    </location>
</feature>
<keyword evidence="4" id="KW-1003">Cell membrane</keyword>
<comment type="caution">
    <text evidence="11">The sequence shown here is derived from an EMBL/GenBank/DDBJ whole genome shotgun (WGS) entry which is preliminary data.</text>
</comment>
<keyword evidence="8 10" id="KW-0472">Membrane</keyword>
<feature type="transmembrane region" description="Helical" evidence="10">
    <location>
        <begin position="100"/>
        <end position="119"/>
    </location>
</feature>
<dbReference type="PANTHER" id="PTHR43298">
    <property type="entry name" value="MULTIDRUG RESISTANCE PROTEIN NORM-RELATED"/>
    <property type="match status" value="1"/>
</dbReference>
<proteinExistence type="predicted"/>
<keyword evidence="12" id="KW-1185">Reference proteome</keyword>
<dbReference type="RefSeq" id="WP_189486695.1">
    <property type="nucleotide sequence ID" value="NZ_BMZB01000003.1"/>
</dbReference>
<evidence type="ECO:0000256" key="2">
    <source>
        <dbReference type="ARBA" id="ARBA00022448"/>
    </source>
</evidence>
<evidence type="ECO:0000313" key="12">
    <source>
        <dbReference type="Proteomes" id="UP000662572"/>
    </source>
</evidence>
<evidence type="ECO:0000256" key="3">
    <source>
        <dbReference type="ARBA" id="ARBA00022449"/>
    </source>
</evidence>
<feature type="transmembrane region" description="Helical" evidence="10">
    <location>
        <begin position="250"/>
        <end position="271"/>
    </location>
</feature>
<dbReference type="GO" id="GO:0006811">
    <property type="term" value="P:monoatomic ion transport"/>
    <property type="evidence" value="ECO:0007669"/>
    <property type="project" value="UniProtKB-KW"/>
</dbReference>
<keyword evidence="3" id="KW-0050">Antiport</keyword>
<feature type="transmembrane region" description="Helical" evidence="10">
    <location>
        <begin position="59"/>
        <end position="79"/>
    </location>
</feature>
<organism evidence="11 12">
    <name type="scientific">Asticcacaulis endophyticus</name>
    <dbReference type="NCBI Taxonomy" id="1395890"/>
    <lineage>
        <taxon>Bacteria</taxon>
        <taxon>Pseudomonadati</taxon>
        <taxon>Pseudomonadota</taxon>
        <taxon>Alphaproteobacteria</taxon>
        <taxon>Caulobacterales</taxon>
        <taxon>Caulobacteraceae</taxon>
        <taxon>Asticcacaulis</taxon>
    </lineage>
</organism>
<reference evidence="11" key="2">
    <citation type="submission" date="2020-09" db="EMBL/GenBank/DDBJ databases">
        <authorList>
            <person name="Sun Q."/>
            <person name="Kim S."/>
        </authorList>
    </citation>
    <scope>NUCLEOTIDE SEQUENCE</scope>
    <source>
        <strain evidence="11">KCTC 32296</strain>
    </source>
</reference>
<feature type="transmembrane region" description="Helical" evidence="10">
    <location>
        <begin position="358"/>
        <end position="376"/>
    </location>
</feature>
<evidence type="ECO:0000256" key="9">
    <source>
        <dbReference type="ARBA" id="ARBA00031636"/>
    </source>
</evidence>
<evidence type="ECO:0000313" key="11">
    <source>
        <dbReference type="EMBL" id="GGZ36273.1"/>
    </source>
</evidence>
<dbReference type="GO" id="GO:0005886">
    <property type="term" value="C:plasma membrane"/>
    <property type="evidence" value="ECO:0007669"/>
    <property type="project" value="UniProtKB-SubCell"/>
</dbReference>
<dbReference type="PIRSF" id="PIRSF006603">
    <property type="entry name" value="DinF"/>
    <property type="match status" value="1"/>
</dbReference>
<dbReference type="NCBIfam" id="TIGR00797">
    <property type="entry name" value="matE"/>
    <property type="match status" value="1"/>
</dbReference>
<evidence type="ECO:0000256" key="5">
    <source>
        <dbReference type="ARBA" id="ARBA00022692"/>
    </source>
</evidence>
<dbReference type="PANTHER" id="PTHR43298:SF2">
    <property type="entry name" value="FMN_FAD EXPORTER YEEO-RELATED"/>
    <property type="match status" value="1"/>
</dbReference>
<evidence type="ECO:0000256" key="4">
    <source>
        <dbReference type="ARBA" id="ARBA00022475"/>
    </source>
</evidence>
<evidence type="ECO:0000256" key="8">
    <source>
        <dbReference type="ARBA" id="ARBA00023136"/>
    </source>
</evidence>
<dbReference type="InterPro" id="IPR050222">
    <property type="entry name" value="MATE_MdtK"/>
</dbReference>
<feature type="transmembrane region" description="Helical" evidence="10">
    <location>
        <begin position="427"/>
        <end position="447"/>
    </location>
</feature>